<sequence length="66" mass="7692">MSGKVVRAKDRTTLHSMQFEHPIRASATMQAVFPHLFQLEEEVDVPKLLRNCETNMHLGIIILEFW</sequence>
<name>W2KRI6_PHYNI</name>
<dbReference type="EMBL" id="KI681021">
    <property type="protein sequence ID" value="ETL87773.1"/>
    <property type="molecule type" value="Genomic_DNA"/>
</dbReference>
<organism evidence="1">
    <name type="scientific">Phytophthora nicotianae</name>
    <name type="common">Potato buckeye rot agent</name>
    <name type="synonym">Phytophthora parasitica</name>
    <dbReference type="NCBI Taxonomy" id="4792"/>
    <lineage>
        <taxon>Eukaryota</taxon>
        <taxon>Sar</taxon>
        <taxon>Stramenopiles</taxon>
        <taxon>Oomycota</taxon>
        <taxon>Peronosporomycetes</taxon>
        <taxon>Peronosporales</taxon>
        <taxon>Peronosporaceae</taxon>
        <taxon>Phytophthora</taxon>
    </lineage>
</organism>
<evidence type="ECO:0000313" key="1">
    <source>
        <dbReference type="EMBL" id="ETL87773.1"/>
    </source>
</evidence>
<proteinExistence type="predicted"/>
<gene>
    <name evidence="1" type="ORF">L917_13101</name>
</gene>
<dbReference type="AlphaFoldDB" id="W2KRI6"/>
<reference evidence="1" key="1">
    <citation type="submission" date="2013-11" db="EMBL/GenBank/DDBJ databases">
        <title>The Genome Sequence of Phytophthora parasitica CHvinca01.</title>
        <authorList>
            <consortium name="The Broad Institute Genomics Platform"/>
            <person name="Russ C."/>
            <person name="Tyler B."/>
            <person name="Panabieres F."/>
            <person name="Shan W."/>
            <person name="Tripathy S."/>
            <person name="Grunwald N."/>
            <person name="Machado M."/>
            <person name="Johnson C.S."/>
            <person name="Arredondo F."/>
            <person name="Hong C."/>
            <person name="Coffey M."/>
            <person name="Young S.K."/>
            <person name="Zeng Q."/>
            <person name="Gargeya S."/>
            <person name="Fitzgerald M."/>
            <person name="Abouelleil A."/>
            <person name="Alvarado L."/>
            <person name="Chapman S.B."/>
            <person name="Gainer-Dewar J."/>
            <person name="Goldberg J."/>
            <person name="Griggs A."/>
            <person name="Gujja S."/>
            <person name="Hansen M."/>
            <person name="Howarth C."/>
            <person name="Imamovic A."/>
            <person name="Ireland A."/>
            <person name="Larimer J."/>
            <person name="McCowan C."/>
            <person name="Murphy C."/>
            <person name="Pearson M."/>
            <person name="Poon T.W."/>
            <person name="Priest M."/>
            <person name="Roberts A."/>
            <person name="Saif S."/>
            <person name="Shea T."/>
            <person name="Sykes S."/>
            <person name="Wortman J."/>
            <person name="Nusbaum C."/>
            <person name="Birren B."/>
        </authorList>
    </citation>
    <scope>NUCLEOTIDE SEQUENCE [LARGE SCALE GENOMIC DNA]</scope>
    <source>
        <strain evidence="1">CHvinca01</strain>
    </source>
</reference>
<accession>W2KRI6</accession>
<protein>
    <submittedName>
        <fullName evidence="1">Uncharacterized protein</fullName>
    </submittedName>
</protein>
<dbReference type="VEuPathDB" id="FungiDB:PPTG_21364"/>
<dbReference type="Proteomes" id="UP000054423">
    <property type="component" value="Unassembled WGS sequence"/>
</dbReference>